<dbReference type="RefSeq" id="WP_182499752.1">
    <property type="nucleotide sequence ID" value="NZ_BMKM01000020.1"/>
</dbReference>
<keyword evidence="3" id="KW-1185">Reference proteome</keyword>
<dbReference type="EMBL" id="BMKM01000020">
    <property type="protein sequence ID" value="GGE35979.1"/>
    <property type="molecule type" value="Genomic_DNA"/>
</dbReference>
<evidence type="ECO:0000313" key="3">
    <source>
        <dbReference type="Proteomes" id="UP000614460"/>
    </source>
</evidence>
<comment type="caution">
    <text evidence="2">The sequence shown here is derived from an EMBL/GenBank/DDBJ whole genome shotgun (WGS) entry which is preliminary data.</text>
</comment>
<evidence type="ECO:0008006" key="4">
    <source>
        <dbReference type="Google" id="ProtNLM"/>
    </source>
</evidence>
<protein>
    <recommendedName>
        <fullName evidence="4">DUF4836 family protein</fullName>
    </recommendedName>
</protein>
<gene>
    <name evidence="2" type="ORF">GCM10011516_36850</name>
</gene>
<accession>A0A8H9G4I6</accession>
<name>A0A8H9G4I6_9SPHI</name>
<proteinExistence type="predicted"/>
<reference evidence="2" key="2">
    <citation type="submission" date="2020-09" db="EMBL/GenBank/DDBJ databases">
        <authorList>
            <person name="Sun Q."/>
            <person name="Zhou Y."/>
        </authorList>
    </citation>
    <scope>NUCLEOTIDE SEQUENCE</scope>
    <source>
        <strain evidence="2">CGMCC 1.15966</strain>
    </source>
</reference>
<dbReference type="AlphaFoldDB" id="A0A8H9G4I6"/>
<feature type="chain" id="PRO_5034068478" description="DUF4836 family protein" evidence="1">
    <location>
        <begin position="22"/>
        <end position="695"/>
    </location>
</feature>
<dbReference type="Proteomes" id="UP000614460">
    <property type="component" value="Unassembled WGS sequence"/>
</dbReference>
<evidence type="ECO:0000313" key="2">
    <source>
        <dbReference type="EMBL" id="GGE35979.1"/>
    </source>
</evidence>
<organism evidence="2 3">
    <name type="scientific">Sphingobacterium cellulitidis</name>
    <dbReference type="NCBI Taxonomy" id="1768011"/>
    <lineage>
        <taxon>Bacteria</taxon>
        <taxon>Pseudomonadati</taxon>
        <taxon>Bacteroidota</taxon>
        <taxon>Sphingobacteriia</taxon>
        <taxon>Sphingobacteriales</taxon>
        <taxon>Sphingobacteriaceae</taxon>
        <taxon>Sphingobacterium</taxon>
    </lineage>
</organism>
<reference evidence="2" key="1">
    <citation type="journal article" date="2014" name="Int. J. Syst. Evol. Microbiol.">
        <title>Complete genome sequence of Corynebacterium casei LMG S-19264T (=DSM 44701T), isolated from a smear-ripened cheese.</title>
        <authorList>
            <consortium name="US DOE Joint Genome Institute (JGI-PGF)"/>
            <person name="Walter F."/>
            <person name="Albersmeier A."/>
            <person name="Kalinowski J."/>
            <person name="Ruckert C."/>
        </authorList>
    </citation>
    <scope>NUCLEOTIDE SEQUENCE</scope>
    <source>
        <strain evidence="2">CGMCC 1.15966</strain>
    </source>
</reference>
<sequence length="695" mass="79114">MNNLKLAIVLLAVSLGGNAYSQDLLSKVPADSKMVVGLNGKGFFKHADVNQLNSILKRAGLFETITEDNEEFQSDNIEDLGIDLNSKAYVHFNVNDSLQFLGAIIPLKNKAQFEAIFPKDHEITVVGGMNTIYSEDKTLRISWDQNTAYILGGMPMNHYFDQEGIKEKYGLLELPQYEYADDYVDEYDYQAADSVAVAADSTLDWEEYGDFTDTLHIEEEKVEKEVSVPIKIDIVEQKEVAKLYTNEYGEVINVPPPAVYKEDKGYVHPPASYDEFGSVDSVLARDEYQDDYYQQYSRISNHNDSIKNDFVNKAINKMMDQIISGNIKGYKSKQLTSLKDNELVRIEVSSFDSLIYLYYPKHLLTAITGGSPAFDYGYEAMNSTILVEGNRMKMVGDLTFDKEMTKIYKEVYNKKINPKLLTYLNDDALGFLSFNLNSEAYLKHMPRIVQRVYGGMDAKVGKIIDLFVTGFDIVVDEKAVANVFKGDNLLILNGVSQKEVKYIDYEYDEDYNYTEIEKTKMEKIPNYIWMFSSDDTRIFEKIFSILELENNLVNHDGIYEIASGKADEFAPYILIQDGIVFLGNDLEQMEQIKAKTYKGQSGGRFAALAKKNKFALLFNTKKVPEMVEDLKLPVHRSMEEEMNTLSQYGDIYMISNGMKGKKFLWEAGVDFPKTSKNGLDYLINSLDNISKSLKD</sequence>
<keyword evidence="1" id="KW-0732">Signal</keyword>
<evidence type="ECO:0000256" key="1">
    <source>
        <dbReference type="SAM" id="SignalP"/>
    </source>
</evidence>
<feature type="signal peptide" evidence="1">
    <location>
        <begin position="1"/>
        <end position="21"/>
    </location>
</feature>